<feature type="transmembrane region" description="Helical" evidence="4">
    <location>
        <begin position="20"/>
        <end position="41"/>
    </location>
</feature>
<dbReference type="Pfam" id="PF00589">
    <property type="entry name" value="Phage_integrase"/>
    <property type="match status" value="1"/>
</dbReference>
<reference evidence="7" key="1">
    <citation type="submission" date="2020-11" db="EMBL/GenBank/DDBJ databases">
        <title>Whole-genome analyses of Nonomuraea sp. K274.</title>
        <authorList>
            <person name="Veyisoglu A."/>
        </authorList>
    </citation>
    <scope>NUCLEOTIDE SEQUENCE</scope>
    <source>
        <strain evidence="7">K274</strain>
    </source>
</reference>
<keyword evidence="2" id="KW-0233">DNA recombination</keyword>
<dbReference type="PROSITE" id="PS51898">
    <property type="entry name" value="TYR_RECOMBINASE"/>
    <property type="match status" value="1"/>
</dbReference>
<proteinExistence type="predicted"/>
<keyword evidence="4" id="KW-1133">Transmembrane helix</keyword>
<dbReference type="InterPro" id="IPR050090">
    <property type="entry name" value="Tyrosine_recombinase_XerCD"/>
</dbReference>
<keyword evidence="4" id="KW-0472">Membrane</keyword>
<comment type="caution">
    <text evidence="7">The sequence shown here is derived from an EMBL/GenBank/DDBJ whole genome shotgun (WGS) entry which is preliminary data.</text>
</comment>
<dbReference type="GO" id="GO:0015074">
    <property type="term" value="P:DNA integration"/>
    <property type="evidence" value="ECO:0007669"/>
    <property type="project" value="InterPro"/>
</dbReference>
<evidence type="ECO:0000256" key="2">
    <source>
        <dbReference type="ARBA" id="ARBA00023172"/>
    </source>
</evidence>
<dbReference type="Gene3D" id="1.10.443.10">
    <property type="entry name" value="Intergrase catalytic core"/>
    <property type="match status" value="1"/>
</dbReference>
<dbReference type="Proteomes" id="UP000605361">
    <property type="component" value="Unassembled WGS sequence"/>
</dbReference>
<dbReference type="SUPFAM" id="SSF56349">
    <property type="entry name" value="DNA breaking-rejoining enzymes"/>
    <property type="match status" value="1"/>
</dbReference>
<dbReference type="InterPro" id="IPR002104">
    <property type="entry name" value="Integrase_catalytic"/>
</dbReference>
<keyword evidence="4" id="KW-0812">Transmembrane</keyword>
<organism evidence="7 8">
    <name type="scientific">Nonomuraea cypriaca</name>
    <dbReference type="NCBI Taxonomy" id="1187855"/>
    <lineage>
        <taxon>Bacteria</taxon>
        <taxon>Bacillati</taxon>
        <taxon>Actinomycetota</taxon>
        <taxon>Actinomycetes</taxon>
        <taxon>Streptosporangiales</taxon>
        <taxon>Streptosporangiaceae</taxon>
        <taxon>Nonomuraea</taxon>
    </lineage>
</organism>
<dbReference type="PANTHER" id="PTHR30349:SF90">
    <property type="entry name" value="TYROSINE RECOMBINASE XERD"/>
    <property type="match status" value="1"/>
</dbReference>
<feature type="domain" description="Core-binding (CB)" evidence="6">
    <location>
        <begin position="112"/>
        <end position="195"/>
    </location>
</feature>
<dbReference type="CDD" id="cd01188">
    <property type="entry name" value="INT_RitA_C_like"/>
    <property type="match status" value="1"/>
</dbReference>
<dbReference type="EMBL" id="JADOGI010000014">
    <property type="protein sequence ID" value="MBF8185514.1"/>
    <property type="molecule type" value="Genomic_DNA"/>
</dbReference>
<dbReference type="AlphaFoldDB" id="A0A931A6B5"/>
<evidence type="ECO:0000259" key="6">
    <source>
        <dbReference type="PROSITE" id="PS51900"/>
    </source>
</evidence>
<gene>
    <name evidence="7" type="ORF">ITP53_07120</name>
</gene>
<evidence type="ECO:0000313" key="7">
    <source>
        <dbReference type="EMBL" id="MBF8185514.1"/>
    </source>
</evidence>
<dbReference type="Gene3D" id="1.10.150.130">
    <property type="match status" value="1"/>
</dbReference>
<dbReference type="InterPro" id="IPR010998">
    <property type="entry name" value="Integrase_recombinase_N"/>
</dbReference>
<evidence type="ECO:0000259" key="5">
    <source>
        <dbReference type="PROSITE" id="PS51898"/>
    </source>
</evidence>
<dbReference type="InterPro" id="IPR044068">
    <property type="entry name" value="CB"/>
</dbReference>
<evidence type="ECO:0000256" key="4">
    <source>
        <dbReference type="SAM" id="Phobius"/>
    </source>
</evidence>
<evidence type="ECO:0000313" key="8">
    <source>
        <dbReference type="Proteomes" id="UP000605361"/>
    </source>
</evidence>
<dbReference type="InterPro" id="IPR011010">
    <property type="entry name" value="DNA_brk_join_enz"/>
</dbReference>
<sequence length="407" mass="44223">MMGRPKSKVEEVRVRGPLASFAAGFHMGLLEMGFTPLSAVLQMRLMAHLSRWMDVRGLSPQELTGDRVEEFLAGRRAAGYRERNTRRGMAPLLGHLAAQDVLPVETAPVPEPGIPALLADFEQYLRAERGLAEMTTTAYVSRAARFLAARVPDGDLAVLTPADVSAAVLTECTSKSVGAAQYFVASLRALLRYCHLEGLIGADLAAAALSATGRRVSRLPQGITEADVRLLLAACDRRRPVGRRDYAVVVTLLRLGVRAGEVARLRLEDIDWRAGEVVIRGKGRREDRLPLPADVGEAIARYLQRSRPAAGCREVFVTMTAPTRGLTREAVAGIVRRASVRAGITPIGSHRLRHTTACTMVAANVPLAEIGQVLRHDSLISTANYARIDVEQLRTLAQPWPEGGDPR</sequence>
<dbReference type="PROSITE" id="PS51900">
    <property type="entry name" value="CB"/>
    <property type="match status" value="1"/>
</dbReference>
<keyword evidence="1 3" id="KW-0238">DNA-binding</keyword>
<evidence type="ECO:0000256" key="1">
    <source>
        <dbReference type="ARBA" id="ARBA00023125"/>
    </source>
</evidence>
<dbReference type="InterPro" id="IPR013762">
    <property type="entry name" value="Integrase-like_cat_sf"/>
</dbReference>
<feature type="domain" description="Tyr recombinase" evidence="5">
    <location>
        <begin position="218"/>
        <end position="398"/>
    </location>
</feature>
<keyword evidence="8" id="KW-1185">Reference proteome</keyword>
<name>A0A931A6B5_9ACTN</name>
<dbReference type="GO" id="GO:0003677">
    <property type="term" value="F:DNA binding"/>
    <property type="evidence" value="ECO:0007669"/>
    <property type="project" value="UniProtKB-UniRule"/>
</dbReference>
<accession>A0A931A6B5</accession>
<dbReference type="PANTHER" id="PTHR30349">
    <property type="entry name" value="PHAGE INTEGRASE-RELATED"/>
    <property type="match status" value="1"/>
</dbReference>
<dbReference type="GO" id="GO:0006310">
    <property type="term" value="P:DNA recombination"/>
    <property type="evidence" value="ECO:0007669"/>
    <property type="project" value="UniProtKB-KW"/>
</dbReference>
<protein>
    <submittedName>
        <fullName evidence="7">Tyrosine-type recombinase/integrase</fullName>
    </submittedName>
</protein>
<evidence type="ECO:0000256" key="3">
    <source>
        <dbReference type="PROSITE-ProRule" id="PRU01248"/>
    </source>
</evidence>